<evidence type="ECO:0000256" key="5">
    <source>
        <dbReference type="ARBA" id="ARBA00023295"/>
    </source>
</evidence>
<evidence type="ECO:0000313" key="9">
    <source>
        <dbReference type="Proteomes" id="UP000280598"/>
    </source>
</evidence>
<evidence type="ECO:0000256" key="3">
    <source>
        <dbReference type="ARBA" id="ARBA00012706"/>
    </source>
</evidence>
<evidence type="ECO:0000256" key="1">
    <source>
        <dbReference type="ARBA" id="ARBA00001678"/>
    </source>
</evidence>
<dbReference type="EMBL" id="QWIS01000087">
    <property type="protein sequence ID" value="RMZ08318.1"/>
    <property type="molecule type" value="Genomic_DNA"/>
</dbReference>
<proteinExistence type="inferred from homology"/>
<reference evidence="8 9" key="1">
    <citation type="journal article" date="2018" name="BMC Genomics">
        <title>Genomic evidence for intraspecific hybridization in a clonal and extremely halotolerant yeast.</title>
        <authorList>
            <person name="Gostincar C."/>
            <person name="Stajich J.E."/>
            <person name="Zupancic J."/>
            <person name="Zalar P."/>
            <person name="Gunde-Cimerman N."/>
        </authorList>
    </citation>
    <scope>NUCLEOTIDE SEQUENCE [LARGE SCALE GENOMIC DNA]</scope>
    <source>
        <strain evidence="8 9">EXF-562</strain>
    </source>
</reference>
<dbReference type="InterPro" id="IPR001547">
    <property type="entry name" value="Glyco_hydro_5"/>
</dbReference>
<dbReference type="GO" id="GO:0016985">
    <property type="term" value="F:mannan endo-1,4-beta-mannosidase activity"/>
    <property type="evidence" value="ECO:0007669"/>
    <property type="project" value="UniProtKB-EC"/>
</dbReference>
<evidence type="ECO:0000256" key="6">
    <source>
        <dbReference type="SAM" id="SignalP"/>
    </source>
</evidence>
<comment type="catalytic activity">
    <reaction evidence="1">
        <text>Random hydrolysis of (1-&gt;4)-beta-D-mannosidic linkages in mannans, galactomannans and glucomannans.</text>
        <dbReference type="EC" id="3.2.1.78"/>
    </reaction>
</comment>
<name>A0A3M7H4Z1_HORWE</name>
<feature type="chain" id="PRO_5018098158" description="mannan endo-1,4-beta-mannosidase" evidence="6">
    <location>
        <begin position="18"/>
        <end position="544"/>
    </location>
</feature>
<accession>A0A3M7H4Z1</accession>
<dbReference type="Proteomes" id="UP000280598">
    <property type="component" value="Unassembled WGS sequence"/>
</dbReference>
<evidence type="ECO:0000259" key="7">
    <source>
        <dbReference type="Pfam" id="PF26410"/>
    </source>
</evidence>
<dbReference type="AlphaFoldDB" id="A0A3M7H4Z1"/>
<gene>
    <name evidence="8" type="ORF">D0860_04714</name>
</gene>
<dbReference type="Gene3D" id="3.20.20.80">
    <property type="entry name" value="Glycosidases"/>
    <property type="match status" value="1"/>
</dbReference>
<dbReference type="InterPro" id="IPR017853">
    <property type="entry name" value="GH"/>
</dbReference>
<protein>
    <recommendedName>
        <fullName evidence="3">mannan endo-1,4-beta-mannosidase</fullName>
        <ecNumber evidence="3">3.2.1.78</ecNumber>
    </recommendedName>
</protein>
<feature type="signal peptide" evidence="6">
    <location>
        <begin position="1"/>
        <end position="17"/>
    </location>
</feature>
<dbReference type="SUPFAM" id="SSF51445">
    <property type="entry name" value="(Trans)glycosidases"/>
    <property type="match status" value="1"/>
</dbReference>
<dbReference type="Pfam" id="PF26410">
    <property type="entry name" value="GH5_mannosidase"/>
    <property type="match status" value="1"/>
</dbReference>
<evidence type="ECO:0000256" key="4">
    <source>
        <dbReference type="ARBA" id="ARBA00022801"/>
    </source>
</evidence>
<dbReference type="PANTHER" id="PTHR31451">
    <property type="match status" value="1"/>
</dbReference>
<dbReference type="InterPro" id="IPR045053">
    <property type="entry name" value="MAN-like"/>
</dbReference>
<keyword evidence="6" id="KW-0732">Signal</keyword>
<dbReference type="PANTHER" id="PTHR31451:SF40">
    <property type="entry name" value="GLYCOSIDE HYDROLASE FAMILY 5 DOMAIN-CONTAINING PROTEIN"/>
    <property type="match status" value="1"/>
</dbReference>
<comment type="caution">
    <text evidence="8">The sequence shown here is derived from an EMBL/GenBank/DDBJ whole genome shotgun (WGS) entry which is preliminary data.</text>
</comment>
<feature type="domain" description="Glycoside hydrolase family 5" evidence="7">
    <location>
        <begin position="69"/>
        <end position="519"/>
    </location>
</feature>
<comment type="similarity">
    <text evidence="2">Belongs to the glycosyl hydrolase 5 (cellulase A) family.</text>
</comment>
<evidence type="ECO:0000256" key="2">
    <source>
        <dbReference type="ARBA" id="ARBA00005641"/>
    </source>
</evidence>
<keyword evidence="5" id="KW-0326">Glycosidase</keyword>
<evidence type="ECO:0000313" key="8">
    <source>
        <dbReference type="EMBL" id="RMZ08318.1"/>
    </source>
</evidence>
<dbReference type="EC" id="3.2.1.78" evidence="3"/>
<organism evidence="8 9">
    <name type="scientific">Hortaea werneckii</name>
    <name type="common">Black yeast</name>
    <name type="synonym">Cladosporium werneckii</name>
    <dbReference type="NCBI Taxonomy" id="91943"/>
    <lineage>
        <taxon>Eukaryota</taxon>
        <taxon>Fungi</taxon>
        <taxon>Dikarya</taxon>
        <taxon>Ascomycota</taxon>
        <taxon>Pezizomycotina</taxon>
        <taxon>Dothideomycetes</taxon>
        <taxon>Dothideomycetidae</taxon>
        <taxon>Mycosphaerellales</taxon>
        <taxon>Teratosphaeriaceae</taxon>
        <taxon>Hortaea</taxon>
    </lineage>
</organism>
<sequence>MKGALGTSLLALPAVLASPTPGGRPWGHHGDHGHGESDAIAADDFVYVDGYQLKDSKGVHYLTGELLASYQGINYWSCLNLAADDSAGGNHSRFITELDQMAAKGLNHLRLMASSEGAPTHQPFRMDPPLMQSPGEYNEDIFVGLDRCLDEMSKRGMRATMTLANEWQWSGGFAQYVSWANDNEPIPYPSSWNLSAPPQRPEPGTGWGNYTEVGVDAVPFNNFTEFANRFYTNEQCQEWYHDHIDTVLNRMNTVNGRVYKEDATVMTWEVANEPQPARPSGYYGPYGLVLAAEPEDEVLNWIETTANYLKASAPKQLVTTGFEGKQGEWYFKAVHNFTNIDYTTSHCWVQNWGIYDMLNSSEANLQAANDFAREFISNTSDWARALGKPVFLEEFGMARDNWENIDKEYTYLSSASTTNKDDYFNVSLKPKIPLFGTLLTDVKTIIGAAVDDFKAENGAYVGTCPWAYGGIYRPETQHENEFGEVWAGDPPHESPGWYDLYDTDEAMNIVYRQQQEVEHFFQKQNGHGKGWGHGQGWGHGWWGD</sequence>
<keyword evidence="4" id="KW-0378">Hydrolase</keyword>